<keyword evidence="7" id="KW-1003">Cell membrane</keyword>
<name>A0A2J6WGA2_9BACT</name>
<dbReference type="SUPFAM" id="SSF47928">
    <property type="entry name" value="N-terminal domain of the delta subunit of the F1F0-ATP synthase"/>
    <property type="match status" value="1"/>
</dbReference>
<dbReference type="PANTHER" id="PTHR11910">
    <property type="entry name" value="ATP SYNTHASE DELTA CHAIN"/>
    <property type="match status" value="1"/>
</dbReference>
<evidence type="ECO:0000256" key="6">
    <source>
        <dbReference type="ARBA" id="ARBA00023310"/>
    </source>
</evidence>
<keyword evidence="6 7" id="KW-0066">ATP synthesis</keyword>
<keyword evidence="5 7" id="KW-0472">Membrane</keyword>
<dbReference type="Gene3D" id="1.10.520.20">
    <property type="entry name" value="N-terminal domain of the delta subunit of the F1F0-ATP synthase"/>
    <property type="match status" value="1"/>
</dbReference>
<evidence type="ECO:0000313" key="8">
    <source>
        <dbReference type="EMBL" id="PMP69371.1"/>
    </source>
</evidence>
<comment type="function">
    <text evidence="7">This protein is part of the stalk that links CF(0) to CF(1). It either transmits conformational changes from CF(0) to CF(1) or is implicated in proton conduction.</text>
</comment>
<dbReference type="HAMAP" id="MF_01416">
    <property type="entry name" value="ATP_synth_delta_bact"/>
    <property type="match status" value="1"/>
</dbReference>
<evidence type="ECO:0000256" key="7">
    <source>
        <dbReference type="HAMAP-Rule" id="MF_01416"/>
    </source>
</evidence>
<dbReference type="GO" id="GO:0046933">
    <property type="term" value="F:proton-transporting ATP synthase activity, rotational mechanism"/>
    <property type="evidence" value="ECO:0007669"/>
    <property type="project" value="UniProtKB-UniRule"/>
</dbReference>
<comment type="subcellular location">
    <subcellularLocation>
        <location evidence="7">Cell membrane</location>
        <topology evidence="7">Peripheral membrane protein</topology>
    </subcellularLocation>
    <subcellularLocation>
        <location evidence="1">Membrane</location>
    </subcellularLocation>
</comment>
<reference evidence="8 9" key="1">
    <citation type="submission" date="2018-01" db="EMBL/GenBank/DDBJ databases">
        <title>Metagenomic assembled genomes from two thermal pools in the Uzon Caldera, Kamchatka, Russia.</title>
        <authorList>
            <person name="Wilkins L."/>
            <person name="Ettinger C."/>
        </authorList>
    </citation>
    <scope>NUCLEOTIDE SEQUENCE [LARGE SCALE GENOMIC DNA]</scope>
    <source>
        <strain evidence="8">ZAV-05</strain>
    </source>
</reference>
<evidence type="ECO:0000256" key="1">
    <source>
        <dbReference type="ARBA" id="ARBA00004370"/>
    </source>
</evidence>
<dbReference type="EMBL" id="PNIN01000074">
    <property type="protein sequence ID" value="PMP69371.1"/>
    <property type="molecule type" value="Genomic_DNA"/>
</dbReference>
<dbReference type="Pfam" id="PF00213">
    <property type="entry name" value="OSCP"/>
    <property type="match status" value="1"/>
</dbReference>
<dbReference type="InterPro" id="IPR000711">
    <property type="entry name" value="ATPase_OSCP/dsu"/>
</dbReference>
<dbReference type="Proteomes" id="UP000242881">
    <property type="component" value="Unassembled WGS sequence"/>
</dbReference>
<comment type="function">
    <text evidence="7">F(1)F(0) ATP synthase produces ATP from ADP in the presence of a proton or sodium gradient. F-type ATPases consist of two structural domains, F(1) containing the extramembraneous catalytic core and F(0) containing the membrane proton channel, linked together by a central stalk and a peripheral stalk. During catalysis, ATP synthesis in the catalytic domain of F(1) is coupled via a rotary mechanism of the central stalk subunits to proton translocation.</text>
</comment>
<keyword evidence="2 7" id="KW-0813">Transport</keyword>
<dbReference type="NCBIfam" id="TIGR01145">
    <property type="entry name" value="ATP_synt_delta"/>
    <property type="match status" value="1"/>
</dbReference>
<protein>
    <recommendedName>
        <fullName evidence="7">ATP synthase subunit delta</fullName>
    </recommendedName>
    <alternativeName>
        <fullName evidence="7">ATP synthase F(1) sector subunit delta</fullName>
    </alternativeName>
    <alternativeName>
        <fullName evidence="7">F-type ATPase subunit delta</fullName>
        <shortName evidence="7">F-ATPase subunit delta</shortName>
    </alternativeName>
</protein>
<evidence type="ECO:0000256" key="3">
    <source>
        <dbReference type="ARBA" id="ARBA00022781"/>
    </source>
</evidence>
<dbReference type="GO" id="GO:0005886">
    <property type="term" value="C:plasma membrane"/>
    <property type="evidence" value="ECO:0007669"/>
    <property type="project" value="UniProtKB-SubCell"/>
</dbReference>
<keyword evidence="4 7" id="KW-0406">Ion transport</keyword>
<accession>A0A2J6WGA2</accession>
<sequence>MKDIVVSKRYASALYGSLASLEEKNNVVGDFKRIKGSIENSSEMMKLIKSPIIKKSDKLKAIDAISNALSLSKTVKDFLLLLVNKNRLSLFMSIYDALIQLYNEDMGVTEAEVVLAVEVKDSLLKEIEDTLSRVTGKKVTANPKIDSAIIGGFVAKVKSSLYDASIKGQLDKLSEKMLEV</sequence>
<proteinExistence type="inferred from homology"/>
<keyword evidence="3 7" id="KW-0375">Hydrogen ion transport</keyword>
<dbReference type="AlphaFoldDB" id="A0A2J6WGA2"/>
<organism evidence="8 9">
    <name type="scientific">Calditerrivibrio nitroreducens</name>
    <dbReference type="NCBI Taxonomy" id="477976"/>
    <lineage>
        <taxon>Bacteria</taxon>
        <taxon>Pseudomonadati</taxon>
        <taxon>Deferribacterota</taxon>
        <taxon>Deferribacteres</taxon>
        <taxon>Deferribacterales</taxon>
        <taxon>Calditerrivibrionaceae</taxon>
    </lineage>
</organism>
<evidence type="ECO:0000313" key="9">
    <source>
        <dbReference type="Proteomes" id="UP000242881"/>
    </source>
</evidence>
<evidence type="ECO:0000256" key="2">
    <source>
        <dbReference type="ARBA" id="ARBA00022448"/>
    </source>
</evidence>
<dbReference type="PRINTS" id="PR00125">
    <property type="entry name" value="ATPASEDELTA"/>
</dbReference>
<dbReference type="InterPro" id="IPR026015">
    <property type="entry name" value="ATP_synth_OSCP/delta_N_sf"/>
</dbReference>
<keyword evidence="7" id="KW-0139">CF(1)</keyword>
<comment type="similarity">
    <text evidence="7">Belongs to the ATPase delta chain family.</text>
</comment>
<gene>
    <name evidence="7 8" type="primary">atpH</name>
    <name evidence="8" type="ORF">C0187_07150</name>
</gene>
<evidence type="ECO:0000256" key="4">
    <source>
        <dbReference type="ARBA" id="ARBA00023065"/>
    </source>
</evidence>
<dbReference type="RefSeq" id="WP_424605805.1">
    <property type="nucleotide sequence ID" value="NZ_JBNAVA010000007.1"/>
</dbReference>
<comment type="caution">
    <text evidence="8">The sequence shown here is derived from an EMBL/GenBank/DDBJ whole genome shotgun (WGS) entry which is preliminary data.</text>
</comment>
<evidence type="ECO:0000256" key="5">
    <source>
        <dbReference type="ARBA" id="ARBA00023136"/>
    </source>
</evidence>
<dbReference type="GO" id="GO:0045259">
    <property type="term" value="C:proton-transporting ATP synthase complex"/>
    <property type="evidence" value="ECO:0007669"/>
    <property type="project" value="UniProtKB-KW"/>
</dbReference>